<dbReference type="EMBL" id="CAJGYO010000011">
    <property type="protein sequence ID" value="CAD6259301.1"/>
    <property type="molecule type" value="Genomic_DNA"/>
</dbReference>
<dbReference type="PANTHER" id="PTHR48047">
    <property type="entry name" value="GLYCOSYLTRANSFERASE"/>
    <property type="match status" value="1"/>
</dbReference>
<gene>
    <name evidence="2" type="ORF">NCGR_LOCUS42742</name>
</gene>
<dbReference type="PANTHER" id="PTHR48047:SF189">
    <property type="entry name" value="UDP-GLYCOSYLTRANSFERASE 89B1"/>
    <property type="match status" value="1"/>
</dbReference>
<name>A0A811QT00_9POAL</name>
<keyword evidence="3" id="KW-1185">Reference proteome</keyword>
<evidence type="ECO:0000313" key="3">
    <source>
        <dbReference type="Proteomes" id="UP000604825"/>
    </source>
</evidence>
<organism evidence="2 3">
    <name type="scientific">Miscanthus lutarioriparius</name>
    <dbReference type="NCBI Taxonomy" id="422564"/>
    <lineage>
        <taxon>Eukaryota</taxon>
        <taxon>Viridiplantae</taxon>
        <taxon>Streptophyta</taxon>
        <taxon>Embryophyta</taxon>
        <taxon>Tracheophyta</taxon>
        <taxon>Spermatophyta</taxon>
        <taxon>Magnoliopsida</taxon>
        <taxon>Liliopsida</taxon>
        <taxon>Poales</taxon>
        <taxon>Poaceae</taxon>
        <taxon>PACMAD clade</taxon>
        <taxon>Panicoideae</taxon>
        <taxon>Andropogonodae</taxon>
        <taxon>Andropogoneae</taxon>
        <taxon>Saccharinae</taxon>
        <taxon>Miscanthus</taxon>
    </lineage>
</organism>
<reference evidence="2" key="1">
    <citation type="submission" date="2020-10" db="EMBL/GenBank/DDBJ databases">
        <authorList>
            <person name="Han B."/>
            <person name="Lu T."/>
            <person name="Zhao Q."/>
            <person name="Huang X."/>
            <person name="Zhao Y."/>
        </authorList>
    </citation>
    <scope>NUCLEOTIDE SEQUENCE</scope>
</reference>
<proteinExistence type="inferred from homology"/>
<comment type="similarity">
    <text evidence="1">Belongs to the UDP-glycosyltransferase family.</text>
</comment>
<evidence type="ECO:0000313" key="2">
    <source>
        <dbReference type="EMBL" id="CAD6259301.1"/>
    </source>
</evidence>
<dbReference type="Gene3D" id="3.40.50.2000">
    <property type="entry name" value="Glycogen Phosphorylase B"/>
    <property type="match status" value="1"/>
</dbReference>
<sequence length="305" mass="32944">MEAAPTHEAAPHVLVIPFPAQGHALPLLDFVALLASRGLRLTVVTTPANLQLLSPLLAAHPHRRPRRHLPVPLPPVSAPGAREHQGLQPGALPRLRPCLGRAAQAHPRPLAREIGAAGIVFSPSGVLGTAVPHSTFPRLVRRPAECDDDDEFSVSFPAIPGEPSFQWRELLMMYRKYMAGALDEQVAASVRLNFLWNLNDSWGFVFNSFRALEGRYLEQPLEDLGFRRVWEVGPVAPEADAAGARGGQAAVGLAELSAWLDVRARAKALAAEAARAVRPGGSSYADLDLLAQEIRKLASSLQVQD</sequence>
<dbReference type="Proteomes" id="UP000604825">
    <property type="component" value="Unassembled WGS sequence"/>
</dbReference>
<protein>
    <submittedName>
        <fullName evidence="2">Uncharacterized protein</fullName>
    </submittedName>
</protein>
<evidence type="ECO:0000256" key="1">
    <source>
        <dbReference type="ARBA" id="ARBA00009995"/>
    </source>
</evidence>
<dbReference type="AlphaFoldDB" id="A0A811QT00"/>
<accession>A0A811QT00</accession>
<dbReference type="GO" id="GO:0035251">
    <property type="term" value="F:UDP-glucosyltransferase activity"/>
    <property type="evidence" value="ECO:0007669"/>
    <property type="project" value="TreeGrafter"/>
</dbReference>
<dbReference type="SUPFAM" id="SSF53756">
    <property type="entry name" value="UDP-Glycosyltransferase/glycogen phosphorylase"/>
    <property type="match status" value="1"/>
</dbReference>
<comment type="caution">
    <text evidence="2">The sequence shown here is derived from an EMBL/GenBank/DDBJ whole genome shotgun (WGS) entry which is preliminary data.</text>
</comment>